<evidence type="ECO:0000313" key="2">
    <source>
        <dbReference type="Proteomes" id="UP000799771"/>
    </source>
</evidence>
<proteinExistence type="predicted"/>
<accession>A0A6A6ALX5</accession>
<dbReference type="GeneID" id="54402895"/>
<sequence length="133" mass="15398">MPGTAHMASTEKSALRQSYTTFFFCSVWSMSSQETVFAKLEVFFLPKFLKKVSQRQKNTTFVLSFLFFSLFASHCYDLCTPDIDDVATLIYDNRRCYSNIQTRGTRFRSGFGVLVAWDTLTTRFFALRYVVVP</sequence>
<dbReference type="Proteomes" id="UP000799771">
    <property type="component" value="Unassembled WGS sequence"/>
</dbReference>
<keyword evidence="2" id="KW-1185">Reference proteome</keyword>
<name>A0A6A6ALX5_9PLEO</name>
<reference evidence="1" key="1">
    <citation type="journal article" date="2020" name="Stud. Mycol.">
        <title>101 Dothideomycetes genomes: a test case for predicting lifestyles and emergence of pathogens.</title>
        <authorList>
            <person name="Haridas S."/>
            <person name="Albert R."/>
            <person name="Binder M."/>
            <person name="Bloem J."/>
            <person name="Labutti K."/>
            <person name="Salamov A."/>
            <person name="Andreopoulos B."/>
            <person name="Baker S."/>
            <person name="Barry K."/>
            <person name="Bills G."/>
            <person name="Bluhm B."/>
            <person name="Cannon C."/>
            <person name="Castanera R."/>
            <person name="Culley D."/>
            <person name="Daum C."/>
            <person name="Ezra D."/>
            <person name="Gonzalez J."/>
            <person name="Henrissat B."/>
            <person name="Kuo A."/>
            <person name="Liang C."/>
            <person name="Lipzen A."/>
            <person name="Lutzoni F."/>
            <person name="Magnuson J."/>
            <person name="Mondo S."/>
            <person name="Nolan M."/>
            <person name="Ohm R."/>
            <person name="Pangilinan J."/>
            <person name="Park H.-J."/>
            <person name="Ramirez L."/>
            <person name="Alfaro M."/>
            <person name="Sun H."/>
            <person name="Tritt A."/>
            <person name="Yoshinaga Y."/>
            <person name="Zwiers L.-H."/>
            <person name="Turgeon B."/>
            <person name="Goodwin S."/>
            <person name="Spatafora J."/>
            <person name="Crous P."/>
            <person name="Grigoriev I."/>
        </authorList>
    </citation>
    <scope>NUCLEOTIDE SEQUENCE</scope>
    <source>
        <strain evidence="1">CBS 119687</strain>
    </source>
</reference>
<dbReference type="EMBL" id="ML977502">
    <property type="protein sequence ID" value="KAF2131481.1"/>
    <property type="molecule type" value="Genomic_DNA"/>
</dbReference>
<gene>
    <name evidence="1" type="ORF">P153DRAFT_196242</name>
</gene>
<evidence type="ECO:0000313" key="1">
    <source>
        <dbReference type="EMBL" id="KAF2131481.1"/>
    </source>
</evidence>
<organism evidence="1 2">
    <name type="scientific">Dothidotthia symphoricarpi CBS 119687</name>
    <dbReference type="NCBI Taxonomy" id="1392245"/>
    <lineage>
        <taxon>Eukaryota</taxon>
        <taxon>Fungi</taxon>
        <taxon>Dikarya</taxon>
        <taxon>Ascomycota</taxon>
        <taxon>Pezizomycotina</taxon>
        <taxon>Dothideomycetes</taxon>
        <taxon>Pleosporomycetidae</taxon>
        <taxon>Pleosporales</taxon>
        <taxon>Dothidotthiaceae</taxon>
        <taxon>Dothidotthia</taxon>
    </lineage>
</organism>
<dbReference type="AlphaFoldDB" id="A0A6A6ALX5"/>
<dbReference type="RefSeq" id="XP_033525868.1">
    <property type="nucleotide sequence ID" value="XM_033662463.1"/>
</dbReference>
<protein>
    <submittedName>
        <fullName evidence="1">Uncharacterized protein</fullName>
    </submittedName>
</protein>